<accession>A0A4Z1IRR7</accession>
<gene>
    <name evidence="1" type="ORF">BCON_0044g00110</name>
</gene>
<organism evidence="1 2">
    <name type="scientific">Botryotinia convoluta</name>
    <dbReference type="NCBI Taxonomy" id="54673"/>
    <lineage>
        <taxon>Eukaryota</taxon>
        <taxon>Fungi</taxon>
        <taxon>Dikarya</taxon>
        <taxon>Ascomycota</taxon>
        <taxon>Pezizomycotina</taxon>
        <taxon>Leotiomycetes</taxon>
        <taxon>Helotiales</taxon>
        <taxon>Sclerotiniaceae</taxon>
        <taxon>Botryotinia</taxon>
    </lineage>
</organism>
<dbReference type="Proteomes" id="UP000297527">
    <property type="component" value="Unassembled WGS sequence"/>
</dbReference>
<dbReference type="AlphaFoldDB" id="A0A4Z1IRR7"/>
<comment type="caution">
    <text evidence="1">The sequence shown here is derived from an EMBL/GenBank/DDBJ whole genome shotgun (WGS) entry which is preliminary data.</text>
</comment>
<keyword evidence="2" id="KW-1185">Reference proteome</keyword>
<sequence>MSRRKSEVKILSPLARLCRNAKAETKRSWPPCQTPISKSTPTKGIAIIKNSAAEFLDRISSPPLKVIYTVLSPSELDL</sequence>
<protein>
    <submittedName>
        <fullName evidence="1">Uncharacterized protein</fullName>
    </submittedName>
</protein>
<name>A0A4Z1IRR7_9HELO</name>
<reference evidence="1 2" key="1">
    <citation type="submission" date="2017-12" db="EMBL/GenBank/DDBJ databases">
        <title>Comparative genomics of Botrytis spp.</title>
        <authorList>
            <person name="Valero-Jimenez C.A."/>
            <person name="Tapia P."/>
            <person name="Veloso J."/>
            <person name="Silva-Moreno E."/>
            <person name="Staats M."/>
            <person name="Valdes J.H."/>
            <person name="Van Kan J.A.L."/>
        </authorList>
    </citation>
    <scope>NUCLEOTIDE SEQUENCE [LARGE SCALE GENOMIC DNA]</scope>
    <source>
        <strain evidence="1 2">MUCL11595</strain>
    </source>
</reference>
<evidence type="ECO:0000313" key="2">
    <source>
        <dbReference type="Proteomes" id="UP000297527"/>
    </source>
</evidence>
<dbReference type="EMBL" id="PQXN01000044">
    <property type="protein sequence ID" value="TGO59453.1"/>
    <property type="molecule type" value="Genomic_DNA"/>
</dbReference>
<proteinExistence type="predicted"/>
<evidence type="ECO:0000313" key="1">
    <source>
        <dbReference type="EMBL" id="TGO59453.1"/>
    </source>
</evidence>